<gene>
    <name evidence="1" type="ORF">NPIL_188091</name>
</gene>
<evidence type="ECO:0000313" key="2">
    <source>
        <dbReference type="Proteomes" id="UP000887013"/>
    </source>
</evidence>
<evidence type="ECO:0000313" key="1">
    <source>
        <dbReference type="EMBL" id="GFT04291.1"/>
    </source>
</evidence>
<dbReference type="EMBL" id="BMAW01056105">
    <property type="protein sequence ID" value="GFT04291.1"/>
    <property type="molecule type" value="Genomic_DNA"/>
</dbReference>
<accession>A0A8X6NAP3</accession>
<dbReference type="Proteomes" id="UP000887013">
    <property type="component" value="Unassembled WGS sequence"/>
</dbReference>
<dbReference type="AlphaFoldDB" id="A0A8X6NAP3"/>
<comment type="caution">
    <text evidence="1">The sequence shown here is derived from an EMBL/GenBank/DDBJ whole genome shotgun (WGS) entry which is preliminary data.</text>
</comment>
<name>A0A8X6NAP3_NEPPI</name>
<keyword evidence="2" id="KW-1185">Reference proteome</keyword>
<reference evidence="1" key="1">
    <citation type="submission" date="2020-08" db="EMBL/GenBank/DDBJ databases">
        <title>Multicomponent nature underlies the extraordinary mechanical properties of spider dragline silk.</title>
        <authorList>
            <person name="Kono N."/>
            <person name="Nakamura H."/>
            <person name="Mori M."/>
            <person name="Yoshida Y."/>
            <person name="Ohtoshi R."/>
            <person name="Malay A.D."/>
            <person name="Moran D.A.P."/>
            <person name="Tomita M."/>
            <person name="Numata K."/>
            <person name="Arakawa K."/>
        </authorList>
    </citation>
    <scope>NUCLEOTIDE SEQUENCE</scope>
</reference>
<protein>
    <submittedName>
        <fullName evidence="1">Uncharacterized protein</fullName>
    </submittedName>
</protein>
<proteinExistence type="predicted"/>
<sequence>MEKVIANDIYCIYNTGKMQDSDAKGGNGKESTWKKMYSTLHSLVFHEDRLRYLEQEL</sequence>
<feature type="non-terminal residue" evidence="1">
    <location>
        <position position="57"/>
    </location>
</feature>
<organism evidence="1 2">
    <name type="scientific">Nephila pilipes</name>
    <name type="common">Giant wood spider</name>
    <name type="synonym">Nephila maculata</name>
    <dbReference type="NCBI Taxonomy" id="299642"/>
    <lineage>
        <taxon>Eukaryota</taxon>
        <taxon>Metazoa</taxon>
        <taxon>Ecdysozoa</taxon>
        <taxon>Arthropoda</taxon>
        <taxon>Chelicerata</taxon>
        <taxon>Arachnida</taxon>
        <taxon>Araneae</taxon>
        <taxon>Araneomorphae</taxon>
        <taxon>Entelegynae</taxon>
        <taxon>Araneoidea</taxon>
        <taxon>Nephilidae</taxon>
        <taxon>Nephila</taxon>
    </lineage>
</organism>